<gene>
    <name evidence="2" type="ORF">CAMP_LOCUS15170</name>
</gene>
<dbReference type="Proteomes" id="UP001152747">
    <property type="component" value="Unassembled WGS sequence"/>
</dbReference>
<sequence length="260" mass="30790">MPKIFEKWHECARNRFNFNENPDKFWTSSIHHTRFCDSQIKSEIALKLQKFHNKDEDKYLIFPRSSENFSNFLTIGIGKDVIAESQVQRLAENLTIPLKFYGADPNFMDNFEIFSKIGTYFPLAISGSDGFFGASVLFRKKYQQMSVFHVELNYFLKKLLKISKIDFLWMDGEYSEYTIFPYFAEKSEKNFERNGIIVCQINMEVHKPKSADHKIMFKNFIQKIIEDRKFALLKQIGAAGHYRLFLFNFGQKYCVEKFVE</sequence>
<evidence type="ECO:0000313" key="3">
    <source>
        <dbReference type="Proteomes" id="UP001152747"/>
    </source>
</evidence>
<dbReference type="PANTHER" id="PTHR22989:SF3">
    <property type="entry name" value="METHYLTRANSFERASE FKBM DOMAIN-CONTAINING PROTEIN"/>
    <property type="match status" value="1"/>
</dbReference>
<reference evidence="2" key="1">
    <citation type="submission" date="2022-11" db="EMBL/GenBank/DDBJ databases">
        <authorList>
            <person name="Kikuchi T."/>
        </authorList>
    </citation>
    <scope>NUCLEOTIDE SEQUENCE</scope>
    <source>
        <strain evidence="2">PS1010</strain>
    </source>
</reference>
<evidence type="ECO:0000313" key="2">
    <source>
        <dbReference type="EMBL" id="CAI5452533.1"/>
    </source>
</evidence>
<proteinExistence type="predicted"/>
<protein>
    <recommendedName>
        <fullName evidence="1">Methyltransferase FkbM domain-containing protein</fullName>
    </recommendedName>
</protein>
<keyword evidence="3" id="KW-1185">Reference proteome</keyword>
<evidence type="ECO:0000259" key="1">
    <source>
        <dbReference type="Pfam" id="PF05050"/>
    </source>
</evidence>
<dbReference type="Pfam" id="PF05050">
    <property type="entry name" value="Methyltransf_21"/>
    <property type="match status" value="1"/>
</dbReference>
<dbReference type="AlphaFoldDB" id="A0A9P1J014"/>
<feature type="domain" description="Methyltransferase FkbM" evidence="1">
    <location>
        <begin position="62"/>
        <end position="216"/>
    </location>
</feature>
<accession>A0A9P1J014</accession>
<dbReference type="InterPro" id="IPR006342">
    <property type="entry name" value="FkbM_mtfrase"/>
</dbReference>
<dbReference type="EMBL" id="CANHGI010000005">
    <property type="protein sequence ID" value="CAI5452533.1"/>
    <property type="molecule type" value="Genomic_DNA"/>
</dbReference>
<comment type="caution">
    <text evidence="2">The sequence shown here is derived from an EMBL/GenBank/DDBJ whole genome shotgun (WGS) entry which is preliminary data.</text>
</comment>
<dbReference type="OrthoDB" id="5872171at2759"/>
<name>A0A9P1J014_9PELO</name>
<dbReference type="PANTHER" id="PTHR22989">
    <property type="entry name" value="UNCHARACTERIZED DUF13 C.ELEGANS"/>
    <property type="match status" value="1"/>
</dbReference>
<organism evidence="2 3">
    <name type="scientific">Caenorhabditis angaria</name>
    <dbReference type="NCBI Taxonomy" id="860376"/>
    <lineage>
        <taxon>Eukaryota</taxon>
        <taxon>Metazoa</taxon>
        <taxon>Ecdysozoa</taxon>
        <taxon>Nematoda</taxon>
        <taxon>Chromadorea</taxon>
        <taxon>Rhabditida</taxon>
        <taxon>Rhabditina</taxon>
        <taxon>Rhabditomorpha</taxon>
        <taxon>Rhabditoidea</taxon>
        <taxon>Rhabditidae</taxon>
        <taxon>Peloderinae</taxon>
        <taxon>Caenorhabditis</taxon>
    </lineage>
</organism>